<name>A0A5D2GZ56_GOSDA</name>
<keyword evidence="2" id="KW-1185">Reference proteome</keyword>
<protein>
    <submittedName>
        <fullName evidence="1">Uncharacterized protein</fullName>
    </submittedName>
</protein>
<reference evidence="1 2" key="1">
    <citation type="submission" date="2019-06" db="EMBL/GenBank/DDBJ databases">
        <title>WGS assembly of Gossypium darwinii.</title>
        <authorList>
            <person name="Chen Z.J."/>
            <person name="Sreedasyam A."/>
            <person name="Ando A."/>
            <person name="Song Q."/>
            <person name="De L."/>
            <person name="Hulse-Kemp A."/>
            <person name="Ding M."/>
            <person name="Ye W."/>
            <person name="Kirkbride R."/>
            <person name="Jenkins J."/>
            <person name="Plott C."/>
            <person name="Lovell J."/>
            <person name="Lin Y.-M."/>
            <person name="Vaughn R."/>
            <person name="Liu B."/>
            <person name="Li W."/>
            <person name="Simpson S."/>
            <person name="Scheffler B."/>
            <person name="Saski C."/>
            <person name="Grover C."/>
            <person name="Hu G."/>
            <person name="Conover J."/>
            <person name="Carlson J."/>
            <person name="Shu S."/>
            <person name="Boston L."/>
            <person name="Williams M."/>
            <person name="Peterson D."/>
            <person name="Mcgee K."/>
            <person name="Jones D."/>
            <person name="Wendel J."/>
            <person name="Stelly D."/>
            <person name="Grimwood J."/>
            <person name="Schmutz J."/>
        </authorList>
    </citation>
    <scope>NUCLEOTIDE SEQUENCE [LARGE SCALE GENOMIC DNA]</scope>
    <source>
        <strain evidence="1">1808015.09</strain>
    </source>
</reference>
<dbReference type="EMBL" id="CM017690">
    <property type="protein sequence ID" value="TYH23493.1"/>
    <property type="molecule type" value="Genomic_DNA"/>
</dbReference>
<dbReference type="Proteomes" id="UP000323506">
    <property type="component" value="Chromosome A03"/>
</dbReference>
<evidence type="ECO:0000313" key="1">
    <source>
        <dbReference type="EMBL" id="TYH23493.1"/>
    </source>
</evidence>
<accession>A0A5D2GZ56</accession>
<organism evidence="1 2">
    <name type="scientific">Gossypium darwinii</name>
    <name type="common">Darwin's cotton</name>
    <name type="synonym">Gossypium barbadense var. darwinii</name>
    <dbReference type="NCBI Taxonomy" id="34276"/>
    <lineage>
        <taxon>Eukaryota</taxon>
        <taxon>Viridiplantae</taxon>
        <taxon>Streptophyta</taxon>
        <taxon>Embryophyta</taxon>
        <taxon>Tracheophyta</taxon>
        <taxon>Spermatophyta</taxon>
        <taxon>Magnoliopsida</taxon>
        <taxon>eudicotyledons</taxon>
        <taxon>Gunneridae</taxon>
        <taxon>Pentapetalae</taxon>
        <taxon>rosids</taxon>
        <taxon>malvids</taxon>
        <taxon>Malvales</taxon>
        <taxon>Malvaceae</taxon>
        <taxon>Malvoideae</taxon>
        <taxon>Gossypium</taxon>
    </lineage>
</organism>
<proteinExistence type="predicted"/>
<gene>
    <name evidence="1" type="ORF">ES288_A03G017400v1</name>
</gene>
<dbReference type="AlphaFoldDB" id="A0A5D2GZ56"/>
<sequence length="42" mass="5339">MVELTTYRWNYISRKMLKQERKWLYHIIYSNIEAEEQKEEST</sequence>
<evidence type="ECO:0000313" key="2">
    <source>
        <dbReference type="Proteomes" id="UP000323506"/>
    </source>
</evidence>